<feature type="chain" id="PRO_5047527985" description="Beta-lactamase" evidence="5">
    <location>
        <begin position="18"/>
        <end position="469"/>
    </location>
</feature>
<dbReference type="PANTHER" id="PTHR30023:SF0">
    <property type="entry name" value="PENICILLIN-SENSITIVE CARBOXYPEPTIDASE A"/>
    <property type="match status" value="1"/>
</dbReference>
<dbReference type="Pfam" id="PF02113">
    <property type="entry name" value="Peptidase_S13"/>
    <property type="match status" value="1"/>
</dbReference>
<keyword evidence="7" id="KW-1185">Reference proteome</keyword>
<dbReference type="Gene3D" id="3.40.710.10">
    <property type="entry name" value="DD-peptidase/beta-lactamase superfamily"/>
    <property type="match status" value="1"/>
</dbReference>
<evidence type="ECO:0000256" key="3">
    <source>
        <dbReference type="ARBA" id="ARBA00023251"/>
    </source>
</evidence>
<dbReference type="PANTHER" id="PTHR30023">
    <property type="entry name" value="D-ALANYL-D-ALANINE CARBOXYPEPTIDASE"/>
    <property type="match status" value="1"/>
</dbReference>
<dbReference type="InterPro" id="IPR002137">
    <property type="entry name" value="Beta-lactam_class-D_AS"/>
</dbReference>
<protein>
    <recommendedName>
        <fullName evidence="4">Beta-lactamase</fullName>
        <ecNumber evidence="4">3.5.2.6</ecNumber>
    </recommendedName>
</protein>
<dbReference type="InterPro" id="IPR012338">
    <property type="entry name" value="Beta-lactam/transpept-like"/>
</dbReference>
<feature type="signal peptide" evidence="5">
    <location>
        <begin position="1"/>
        <end position="17"/>
    </location>
</feature>
<dbReference type="RefSeq" id="WP_225249439.1">
    <property type="nucleotide sequence ID" value="NZ_JAIWIU010000011.1"/>
</dbReference>
<evidence type="ECO:0000256" key="2">
    <source>
        <dbReference type="ARBA" id="ARBA00022801"/>
    </source>
</evidence>
<evidence type="ECO:0000313" key="7">
    <source>
        <dbReference type="Proteomes" id="UP001199044"/>
    </source>
</evidence>
<keyword evidence="3 4" id="KW-0046">Antibiotic resistance</keyword>
<accession>A0ABS7YGZ1</accession>
<dbReference type="EC" id="3.5.2.6" evidence="4"/>
<dbReference type="PROSITE" id="PS00337">
    <property type="entry name" value="BETA_LACTAMASE_D"/>
    <property type="match status" value="1"/>
</dbReference>
<dbReference type="NCBIfam" id="TIGR00666">
    <property type="entry name" value="PBP4"/>
    <property type="match status" value="1"/>
</dbReference>
<evidence type="ECO:0000256" key="1">
    <source>
        <dbReference type="ARBA" id="ARBA00006096"/>
    </source>
</evidence>
<dbReference type="NCBIfam" id="NF008322">
    <property type="entry name" value="PRK11113.1"/>
    <property type="match status" value="1"/>
</dbReference>
<keyword evidence="5" id="KW-0732">Signal</keyword>
<dbReference type="SUPFAM" id="SSF56601">
    <property type="entry name" value="beta-lactamase/transpeptidase-like"/>
    <property type="match status" value="1"/>
</dbReference>
<proteinExistence type="inferred from homology"/>
<evidence type="ECO:0000256" key="4">
    <source>
        <dbReference type="RuleBase" id="RU361140"/>
    </source>
</evidence>
<dbReference type="InterPro" id="IPR000667">
    <property type="entry name" value="Peptidase_S13"/>
</dbReference>
<keyword evidence="6" id="KW-0645">Protease</keyword>
<dbReference type="Gene3D" id="3.50.80.20">
    <property type="entry name" value="D-Ala-D-Ala carboxypeptidase C, peptidase S13"/>
    <property type="match status" value="1"/>
</dbReference>
<dbReference type="Proteomes" id="UP001199044">
    <property type="component" value="Unassembled WGS sequence"/>
</dbReference>
<comment type="similarity">
    <text evidence="1">Belongs to the peptidase S13 family.</text>
</comment>
<comment type="similarity">
    <text evidence="4">Belongs to the class-D beta-lactamase family.</text>
</comment>
<dbReference type="EMBL" id="JAIWIU010000011">
    <property type="protein sequence ID" value="MCA2014933.1"/>
    <property type="molecule type" value="Genomic_DNA"/>
</dbReference>
<keyword evidence="2 4" id="KW-0378">Hydrolase</keyword>
<comment type="caution">
    <text evidence="6">The sequence shown here is derived from an EMBL/GenBank/DDBJ whole genome shotgun (WGS) entry which is preliminary data.</text>
</comment>
<name>A0ABS7YGZ1_9VIBR</name>
<evidence type="ECO:0000313" key="6">
    <source>
        <dbReference type="EMBL" id="MCA2014933.1"/>
    </source>
</evidence>
<dbReference type="GO" id="GO:0009002">
    <property type="term" value="F:serine-type D-Ala-D-Ala carboxypeptidase activity"/>
    <property type="evidence" value="ECO:0007669"/>
    <property type="project" value="UniProtKB-EC"/>
</dbReference>
<sequence length="469" mass="52102">MRYLILWSALLWTSLSAATPFVPELPSLTPDTRYAFFAQSLTDSTQQFEQANGGYFPPASTFKLVTALAAKLELGDHFRFSTSLLRKGNDYIVKFSGDPTLTTDELKQLLKVLPSQGIRRIRGSIWLDNTAFTGFEKADGWPRDALGVCYSAPSSAINLDHNCAPASLTDLNNGQTRLYVPEQYPIHVMNQAKAISSEEIAAQHCELELTAADNNHYVLSGCMAQRSTPLPLKFAVQNTGLYTQRMMYKTLNQLGVQLEGSIQIGSPAYSTTQAKLLAQHQSEPLPELLSTMLKKSDNLIADTLTKAIGHHHYQQPGSYLNGTQAIKEVLAESANINLESAQLFDGSGLSRNNRIHPDTMQQVLRYVWQNDSQLNLIALLPRAGQSGTLRYRRSMLANDIRGVIAGKSGSLYGTHNMIGYLLDANGQPQMLFTQYITDYFPPETEEEPASSPITELEKQFYRQIMAHMP</sequence>
<evidence type="ECO:0000256" key="5">
    <source>
        <dbReference type="SAM" id="SignalP"/>
    </source>
</evidence>
<reference evidence="7" key="1">
    <citation type="submission" date="2023-07" db="EMBL/GenBank/DDBJ databases">
        <title>Molecular identification of indigenous halophilic bacteria isolated from red sea cost, biodegradation of synthetic dyes and assessment of degraded metabolite toxicity.</title>
        <authorList>
            <person name="Chaieb K."/>
            <person name="Altayb H.N."/>
        </authorList>
    </citation>
    <scope>NUCLEOTIDE SEQUENCE [LARGE SCALE GENOMIC DNA]</scope>
    <source>
        <strain evidence="7">K20</strain>
    </source>
</reference>
<keyword evidence="6" id="KW-0121">Carboxypeptidase</keyword>
<organism evidence="6 7">
    <name type="scientific">Vibrio tritonius</name>
    <dbReference type="NCBI Taxonomy" id="1435069"/>
    <lineage>
        <taxon>Bacteria</taxon>
        <taxon>Pseudomonadati</taxon>
        <taxon>Pseudomonadota</taxon>
        <taxon>Gammaproteobacteria</taxon>
        <taxon>Vibrionales</taxon>
        <taxon>Vibrionaceae</taxon>
        <taxon>Vibrio</taxon>
    </lineage>
</organism>
<gene>
    <name evidence="6" type="primary">dacB</name>
    <name evidence="6" type="ORF">LDJ79_02345</name>
</gene>
<dbReference type="PRINTS" id="PR00922">
    <property type="entry name" value="DADACBPTASE3"/>
</dbReference>
<comment type="catalytic activity">
    <reaction evidence="4">
        <text>a beta-lactam + H2O = a substituted beta-amino acid</text>
        <dbReference type="Rhea" id="RHEA:20401"/>
        <dbReference type="ChEBI" id="CHEBI:15377"/>
        <dbReference type="ChEBI" id="CHEBI:35627"/>
        <dbReference type="ChEBI" id="CHEBI:140347"/>
        <dbReference type="EC" id="3.5.2.6"/>
    </reaction>
</comment>